<name>M0M3R9_9EURY</name>
<dbReference type="RefSeq" id="WP_006672476.1">
    <property type="nucleotide sequence ID" value="NZ_AOMA01000077.1"/>
</dbReference>
<gene>
    <name evidence="2" type="ORF">C446_07704</name>
</gene>
<accession>M0M3R9</accession>
<evidence type="ECO:0000259" key="1">
    <source>
        <dbReference type="Pfam" id="PF00557"/>
    </source>
</evidence>
<dbReference type="Gene3D" id="3.90.230.10">
    <property type="entry name" value="Creatinase/methionine aminopeptidase superfamily"/>
    <property type="match status" value="1"/>
</dbReference>
<keyword evidence="3" id="KW-1185">Reference proteome</keyword>
<feature type="domain" description="Peptidase M24" evidence="1">
    <location>
        <begin position="10"/>
        <end position="47"/>
    </location>
</feature>
<dbReference type="Pfam" id="PF00557">
    <property type="entry name" value="Peptidase_M24"/>
    <property type="match status" value="1"/>
</dbReference>
<evidence type="ECO:0000313" key="2">
    <source>
        <dbReference type="EMBL" id="EMA40038.1"/>
    </source>
</evidence>
<evidence type="ECO:0000313" key="3">
    <source>
        <dbReference type="Proteomes" id="UP000011607"/>
    </source>
</evidence>
<sequence>MVGHERLFLDVEQDGEIRPGELFTVQPRFYVPGVGGFRHSDTVVVTDDTETLTDYPRDLEWLIV</sequence>
<dbReference type="AlphaFoldDB" id="M0M3R9"/>
<dbReference type="STRING" id="1227454.C446_07704"/>
<comment type="caution">
    <text evidence="2">The sequence shown here is derived from an EMBL/GenBank/DDBJ whole genome shotgun (WGS) entry which is preliminary data.</text>
</comment>
<organism evidence="2 3">
    <name type="scientific">Halobiforma nitratireducens JCM 10879</name>
    <dbReference type="NCBI Taxonomy" id="1227454"/>
    <lineage>
        <taxon>Archaea</taxon>
        <taxon>Methanobacteriati</taxon>
        <taxon>Methanobacteriota</taxon>
        <taxon>Stenosarchaea group</taxon>
        <taxon>Halobacteria</taxon>
        <taxon>Halobacteriales</taxon>
        <taxon>Natrialbaceae</taxon>
        <taxon>Halobiforma</taxon>
    </lineage>
</organism>
<proteinExistence type="predicted"/>
<reference evidence="2 3" key="1">
    <citation type="journal article" date="2014" name="PLoS Genet.">
        <title>Phylogenetically driven sequencing of extremely halophilic archaea reveals strategies for static and dynamic osmo-response.</title>
        <authorList>
            <person name="Becker E.A."/>
            <person name="Seitzer P.M."/>
            <person name="Tritt A."/>
            <person name="Larsen D."/>
            <person name="Krusor M."/>
            <person name="Yao A.I."/>
            <person name="Wu D."/>
            <person name="Madern D."/>
            <person name="Eisen J.A."/>
            <person name="Darling A.E."/>
            <person name="Facciotti M.T."/>
        </authorList>
    </citation>
    <scope>NUCLEOTIDE SEQUENCE [LARGE SCALE GENOMIC DNA]</scope>
    <source>
        <strain evidence="2 3">JCM 10879</strain>
    </source>
</reference>
<protein>
    <submittedName>
        <fullName evidence="2">Peptidase M24</fullName>
    </submittedName>
</protein>
<dbReference type="InterPro" id="IPR000994">
    <property type="entry name" value="Pept_M24"/>
</dbReference>
<dbReference type="SUPFAM" id="SSF55920">
    <property type="entry name" value="Creatinase/aminopeptidase"/>
    <property type="match status" value="1"/>
</dbReference>
<dbReference type="InterPro" id="IPR036005">
    <property type="entry name" value="Creatinase/aminopeptidase-like"/>
</dbReference>
<dbReference type="EMBL" id="AOMA01000077">
    <property type="protein sequence ID" value="EMA40038.1"/>
    <property type="molecule type" value="Genomic_DNA"/>
</dbReference>
<dbReference type="eggNOG" id="arCOG01000">
    <property type="taxonomic scope" value="Archaea"/>
</dbReference>
<dbReference type="Proteomes" id="UP000011607">
    <property type="component" value="Unassembled WGS sequence"/>
</dbReference>